<accession>D8QXZ7</accession>
<name>D8QXZ7_SELML</name>
<keyword evidence="4" id="KW-1185">Reference proteome</keyword>
<evidence type="ECO:0000256" key="2">
    <source>
        <dbReference type="SAM" id="MobiDB-lite"/>
    </source>
</evidence>
<dbReference type="AlphaFoldDB" id="D8QXZ7"/>
<evidence type="ECO:0000313" key="4">
    <source>
        <dbReference type="Proteomes" id="UP000001514"/>
    </source>
</evidence>
<feature type="region of interest" description="Disordered" evidence="2">
    <location>
        <begin position="16"/>
        <end position="38"/>
    </location>
</feature>
<evidence type="ECO:0000256" key="1">
    <source>
        <dbReference type="SAM" id="Coils"/>
    </source>
</evidence>
<gene>
    <name evidence="3" type="ORF">SELMODRAFT_404979</name>
</gene>
<keyword evidence="1" id="KW-0175">Coiled coil</keyword>
<dbReference type="EMBL" id="GL377568">
    <property type="protein sequence ID" value="EFJ35117.1"/>
    <property type="molecule type" value="Genomic_DNA"/>
</dbReference>
<evidence type="ECO:0000313" key="3">
    <source>
        <dbReference type="EMBL" id="EFJ35117.1"/>
    </source>
</evidence>
<organism evidence="4">
    <name type="scientific">Selaginella moellendorffii</name>
    <name type="common">Spikemoss</name>
    <dbReference type="NCBI Taxonomy" id="88036"/>
    <lineage>
        <taxon>Eukaryota</taxon>
        <taxon>Viridiplantae</taxon>
        <taxon>Streptophyta</taxon>
        <taxon>Embryophyta</taxon>
        <taxon>Tracheophyta</taxon>
        <taxon>Lycopodiopsida</taxon>
        <taxon>Selaginellales</taxon>
        <taxon>Selaginellaceae</taxon>
        <taxon>Selaginella</taxon>
    </lineage>
</organism>
<dbReference type="Gramene" id="EFJ35117">
    <property type="protein sequence ID" value="EFJ35117"/>
    <property type="gene ID" value="SELMODRAFT_404979"/>
</dbReference>
<proteinExistence type="predicted"/>
<dbReference type="HOGENOM" id="CLU_1216536_0_0_1"/>
<protein>
    <submittedName>
        <fullName evidence="3">Uncharacterized protein</fullName>
    </submittedName>
</protein>
<dbReference type="InParanoid" id="D8QXZ7"/>
<reference evidence="3 4" key="1">
    <citation type="journal article" date="2011" name="Science">
        <title>The Selaginella genome identifies genetic changes associated with the evolution of vascular plants.</title>
        <authorList>
            <person name="Banks J.A."/>
            <person name="Nishiyama T."/>
            <person name="Hasebe M."/>
            <person name="Bowman J.L."/>
            <person name="Gribskov M."/>
            <person name="dePamphilis C."/>
            <person name="Albert V.A."/>
            <person name="Aono N."/>
            <person name="Aoyama T."/>
            <person name="Ambrose B.A."/>
            <person name="Ashton N.W."/>
            <person name="Axtell M.J."/>
            <person name="Barker E."/>
            <person name="Barker M.S."/>
            <person name="Bennetzen J.L."/>
            <person name="Bonawitz N.D."/>
            <person name="Chapple C."/>
            <person name="Cheng C."/>
            <person name="Correa L.G."/>
            <person name="Dacre M."/>
            <person name="DeBarry J."/>
            <person name="Dreyer I."/>
            <person name="Elias M."/>
            <person name="Engstrom E.M."/>
            <person name="Estelle M."/>
            <person name="Feng L."/>
            <person name="Finet C."/>
            <person name="Floyd S.K."/>
            <person name="Frommer W.B."/>
            <person name="Fujita T."/>
            <person name="Gramzow L."/>
            <person name="Gutensohn M."/>
            <person name="Harholt J."/>
            <person name="Hattori M."/>
            <person name="Heyl A."/>
            <person name="Hirai T."/>
            <person name="Hiwatashi Y."/>
            <person name="Ishikawa M."/>
            <person name="Iwata M."/>
            <person name="Karol K.G."/>
            <person name="Koehler B."/>
            <person name="Kolukisaoglu U."/>
            <person name="Kubo M."/>
            <person name="Kurata T."/>
            <person name="Lalonde S."/>
            <person name="Li K."/>
            <person name="Li Y."/>
            <person name="Litt A."/>
            <person name="Lyons E."/>
            <person name="Manning G."/>
            <person name="Maruyama T."/>
            <person name="Michael T.P."/>
            <person name="Mikami K."/>
            <person name="Miyazaki S."/>
            <person name="Morinaga S."/>
            <person name="Murata T."/>
            <person name="Mueller-Roeber B."/>
            <person name="Nelson D.R."/>
            <person name="Obara M."/>
            <person name="Oguri Y."/>
            <person name="Olmstead R.G."/>
            <person name="Onodera N."/>
            <person name="Petersen B.L."/>
            <person name="Pils B."/>
            <person name="Prigge M."/>
            <person name="Rensing S.A."/>
            <person name="Riano-Pachon D.M."/>
            <person name="Roberts A.W."/>
            <person name="Sato Y."/>
            <person name="Scheller H.V."/>
            <person name="Schulz B."/>
            <person name="Schulz C."/>
            <person name="Shakirov E.V."/>
            <person name="Shibagaki N."/>
            <person name="Shinohara N."/>
            <person name="Shippen D.E."/>
            <person name="Soerensen I."/>
            <person name="Sotooka R."/>
            <person name="Sugimoto N."/>
            <person name="Sugita M."/>
            <person name="Sumikawa N."/>
            <person name="Tanurdzic M."/>
            <person name="Theissen G."/>
            <person name="Ulvskov P."/>
            <person name="Wakazuki S."/>
            <person name="Weng J.K."/>
            <person name="Willats W.W."/>
            <person name="Wipf D."/>
            <person name="Wolf P.G."/>
            <person name="Yang L."/>
            <person name="Zimmer A.D."/>
            <person name="Zhu Q."/>
            <person name="Mitros T."/>
            <person name="Hellsten U."/>
            <person name="Loque D."/>
            <person name="Otillar R."/>
            <person name="Salamov A."/>
            <person name="Schmutz J."/>
            <person name="Shapiro H."/>
            <person name="Lindquist E."/>
            <person name="Lucas S."/>
            <person name="Rokhsar D."/>
            <person name="Grigoriev I.V."/>
        </authorList>
    </citation>
    <scope>NUCLEOTIDE SEQUENCE [LARGE SCALE GENOMIC DNA]</scope>
</reference>
<dbReference type="Proteomes" id="UP000001514">
    <property type="component" value="Unassembled WGS sequence"/>
</dbReference>
<dbReference type="KEGG" id="smo:SELMODRAFT_404979"/>
<sequence>MVVSLEEIENVVVAVSEDGTAPITPPTPAPQEEEESLDDNWKEVTRAVCYEMDADFSHGDGLPEMETIEAPPKEPITVPDDLDEGLKLLVSKNRMRKTEVFKLKLAIYQLYSKVGILEAANAAEVTQREELDKSKEHASKLQEELNKAVEELKRAKEDNTGLKARVEELTRAIDADQDEEKARKAEKLEKEIESLKSQIKQKNGVIALLRNSYGDPRASLAARQFMTP</sequence>
<feature type="coiled-coil region" evidence="1">
    <location>
        <begin position="131"/>
        <end position="205"/>
    </location>
</feature>